<evidence type="ECO:0000256" key="1">
    <source>
        <dbReference type="SAM" id="Phobius"/>
    </source>
</evidence>
<feature type="transmembrane region" description="Helical" evidence="1">
    <location>
        <begin position="53"/>
        <end position="78"/>
    </location>
</feature>
<evidence type="ECO:0000313" key="2">
    <source>
        <dbReference type="EMBL" id="GAG23164.1"/>
    </source>
</evidence>
<dbReference type="EMBL" id="BARS01034519">
    <property type="protein sequence ID" value="GAG23164.1"/>
    <property type="molecule type" value="Genomic_DNA"/>
</dbReference>
<sequence>MKNKTIVFGCIISCLILLMLPNITATQYQLTKDVIEDKPEEIQESFFIKLEDYYPIICSILFLLNILILSFSFTFMALAVILQSFYLTFIFGTISAGLFTFLYFISNFITYQADKLFNCRWCDY</sequence>
<keyword evidence="1" id="KW-0472">Membrane</keyword>
<feature type="transmembrane region" description="Helical" evidence="1">
    <location>
        <begin position="85"/>
        <end position="105"/>
    </location>
</feature>
<protein>
    <submittedName>
        <fullName evidence="2">Uncharacterized protein</fullName>
    </submittedName>
</protein>
<keyword evidence="1" id="KW-1133">Transmembrane helix</keyword>
<proteinExistence type="predicted"/>
<dbReference type="AlphaFoldDB" id="X0VXJ0"/>
<organism evidence="2">
    <name type="scientific">marine sediment metagenome</name>
    <dbReference type="NCBI Taxonomy" id="412755"/>
    <lineage>
        <taxon>unclassified sequences</taxon>
        <taxon>metagenomes</taxon>
        <taxon>ecological metagenomes</taxon>
    </lineage>
</organism>
<name>X0VXJ0_9ZZZZ</name>
<accession>X0VXJ0</accession>
<reference evidence="2" key="1">
    <citation type="journal article" date="2014" name="Front. Microbiol.">
        <title>High frequency of phylogenetically diverse reductive dehalogenase-homologous genes in deep subseafloor sedimentary metagenomes.</title>
        <authorList>
            <person name="Kawai M."/>
            <person name="Futagami T."/>
            <person name="Toyoda A."/>
            <person name="Takaki Y."/>
            <person name="Nishi S."/>
            <person name="Hori S."/>
            <person name="Arai W."/>
            <person name="Tsubouchi T."/>
            <person name="Morono Y."/>
            <person name="Uchiyama I."/>
            <person name="Ito T."/>
            <person name="Fujiyama A."/>
            <person name="Inagaki F."/>
            <person name="Takami H."/>
        </authorList>
    </citation>
    <scope>NUCLEOTIDE SEQUENCE</scope>
    <source>
        <strain evidence="2">Expedition CK06-06</strain>
    </source>
</reference>
<keyword evidence="1" id="KW-0812">Transmembrane</keyword>
<comment type="caution">
    <text evidence="2">The sequence shown here is derived from an EMBL/GenBank/DDBJ whole genome shotgun (WGS) entry which is preliminary data.</text>
</comment>
<gene>
    <name evidence="2" type="ORF">S01H1_53310</name>
</gene>